<feature type="signal peptide" evidence="3">
    <location>
        <begin position="1"/>
        <end position="29"/>
    </location>
</feature>
<dbReference type="OrthoDB" id="771136at2759"/>
<keyword evidence="3" id="KW-0732">Signal</keyword>
<dbReference type="Pfam" id="PF00026">
    <property type="entry name" value="Asp"/>
    <property type="match status" value="1"/>
</dbReference>
<dbReference type="SUPFAM" id="SSF50630">
    <property type="entry name" value="Acid proteases"/>
    <property type="match status" value="1"/>
</dbReference>
<organism evidence="5 6">
    <name type="scientific">Hypholoma sublateritium (strain FD-334 SS-4)</name>
    <dbReference type="NCBI Taxonomy" id="945553"/>
    <lineage>
        <taxon>Eukaryota</taxon>
        <taxon>Fungi</taxon>
        <taxon>Dikarya</taxon>
        <taxon>Basidiomycota</taxon>
        <taxon>Agaricomycotina</taxon>
        <taxon>Agaricomycetes</taxon>
        <taxon>Agaricomycetidae</taxon>
        <taxon>Agaricales</taxon>
        <taxon>Agaricineae</taxon>
        <taxon>Strophariaceae</taxon>
        <taxon>Hypholoma</taxon>
    </lineage>
</organism>
<dbReference type="AlphaFoldDB" id="A0A0D2PCM9"/>
<dbReference type="CDD" id="cd05471">
    <property type="entry name" value="pepsin_like"/>
    <property type="match status" value="1"/>
</dbReference>
<evidence type="ECO:0000313" key="5">
    <source>
        <dbReference type="EMBL" id="KJA26326.1"/>
    </source>
</evidence>
<reference evidence="6" key="1">
    <citation type="submission" date="2014-04" db="EMBL/GenBank/DDBJ databases">
        <title>Evolutionary Origins and Diversification of the Mycorrhizal Mutualists.</title>
        <authorList>
            <consortium name="DOE Joint Genome Institute"/>
            <consortium name="Mycorrhizal Genomics Consortium"/>
            <person name="Kohler A."/>
            <person name="Kuo A."/>
            <person name="Nagy L.G."/>
            <person name="Floudas D."/>
            <person name="Copeland A."/>
            <person name="Barry K.W."/>
            <person name="Cichocki N."/>
            <person name="Veneault-Fourrey C."/>
            <person name="LaButti K."/>
            <person name="Lindquist E.A."/>
            <person name="Lipzen A."/>
            <person name="Lundell T."/>
            <person name="Morin E."/>
            <person name="Murat C."/>
            <person name="Riley R."/>
            <person name="Ohm R."/>
            <person name="Sun H."/>
            <person name="Tunlid A."/>
            <person name="Henrissat B."/>
            <person name="Grigoriev I.V."/>
            <person name="Hibbett D.S."/>
            <person name="Martin F."/>
        </authorList>
    </citation>
    <scope>NUCLEOTIDE SEQUENCE [LARGE SCALE GENOMIC DNA]</scope>
    <source>
        <strain evidence="6">FD-334 SS-4</strain>
    </source>
</reference>
<evidence type="ECO:0000256" key="1">
    <source>
        <dbReference type="ARBA" id="ARBA00007447"/>
    </source>
</evidence>
<dbReference type="InterPro" id="IPR034164">
    <property type="entry name" value="Pepsin-like_dom"/>
</dbReference>
<gene>
    <name evidence="5" type="ORF">HYPSUDRAFT_64051</name>
</gene>
<keyword evidence="2" id="KW-0812">Transmembrane</keyword>
<dbReference type="PANTHER" id="PTHR47966:SF74">
    <property type="entry name" value="AGR407CP"/>
    <property type="match status" value="1"/>
</dbReference>
<dbReference type="PROSITE" id="PS51767">
    <property type="entry name" value="PEPTIDASE_A1"/>
    <property type="match status" value="1"/>
</dbReference>
<evidence type="ECO:0000313" key="6">
    <source>
        <dbReference type="Proteomes" id="UP000054270"/>
    </source>
</evidence>
<dbReference type="STRING" id="945553.A0A0D2PCM9"/>
<proteinExistence type="inferred from homology"/>
<dbReference type="Gene3D" id="2.40.70.10">
    <property type="entry name" value="Acid Proteases"/>
    <property type="match status" value="2"/>
</dbReference>
<dbReference type="OMA" id="ASSYLQW"/>
<dbReference type="InterPro" id="IPR033121">
    <property type="entry name" value="PEPTIDASE_A1"/>
</dbReference>
<evidence type="ECO:0000259" key="4">
    <source>
        <dbReference type="PROSITE" id="PS51767"/>
    </source>
</evidence>
<keyword evidence="2" id="KW-0472">Membrane</keyword>
<feature type="chain" id="PRO_5002265787" description="Peptidase A1 domain-containing protein" evidence="3">
    <location>
        <begin position="30"/>
        <end position="577"/>
    </location>
</feature>
<feature type="transmembrane region" description="Helical" evidence="2">
    <location>
        <begin position="553"/>
        <end position="575"/>
    </location>
</feature>
<dbReference type="InterPro" id="IPR021109">
    <property type="entry name" value="Peptidase_aspartic_dom_sf"/>
</dbReference>
<keyword evidence="2" id="KW-1133">Transmembrane helix</keyword>
<accession>A0A0D2PCM9</accession>
<evidence type="ECO:0000256" key="3">
    <source>
        <dbReference type="SAM" id="SignalP"/>
    </source>
</evidence>
<dbReference type="InterPro" id="IPR001461">
    <property type="entry name" value="Aspartic_peptidase_A1"/>
</dbReference>
<dbReference type="EMBL" id="KN817528">
    <property type="protein sequence ID" value="KJA26326.1"/>
    <property type="molecule type" value="Genomic_DNA"/>
</dbReference>
<protein>
    <recommendedName>
        <fullName evidence="4">Peptidase A1 domain-containing protein</fullName>
    </recommendedName>
</protein>
<dbReference type="PANTHER" id="PTHR47966">
    <property type="entry name" value="BETA-SITE APP-CLEAVING ENZYME, ISOFORM A-RELATED"/>
    <property type="match status" value="1"/>
</dbReference>
<name>A0A0D2PCM9_HYPSF</name>
<evidence type="ECO:0000256" key="2">
    <source>
        <dbReference type="SAM" id="Phobius"/>
    </source>
</evidence>
<dbReference type="PRINTS" id="PR00792">
    <property type="entry name" value="PEPSIN"/>
</dbReference>
<feature type="domain" description="Peptidase A1" evidence="4">
    <location>
        <begin position="81"/>
        <end position="422"/>
    </location>
</feature>
<sequence length="577" mass="61121">MQLLVGPHCLGRGVLLAFVLLLKATEAVAQTGPSSLRLLPRTLLDAVTLPIHTLQARSPADNTTVGAGLSAVTLSADRESYYTLIKAGPFNFRVALDTGSADLWLFSTGCETQTCKQSPRYPLEFESPTFISVASNATNFTASYADGTVASGFVAAETIQLTNLTLSNQTFAAVTSSNVSLPDEISGIMGLGFPRLSSISSPTLNSTPFFPTLARQGLLEYPLFTFYLDNNNSGSLTLGAVDSSIVTNTSLIGWNKVAQFQPFAAESNTSTYLQWAVPITGFSINGTQFAPIPTYPRIDRTSLALFDIGAPGVYGPFQDVSRIYETIDGARLVDPSGQWALPCDTTVPMAFTFGQQNYTMLPTDYIIAQVAGTPNMCLSWPMSLPPSSDGIDWQMGTAFLRTVYSIFSFGINKKEPPLIGLYSLQNNTNITQTPADILSFISSASATVATTLPNFLLPSPTFTTPPYAFNTSVSASVGGIVTTGLANTTYSAIFGQKASLTNVSALPAITPPPLVVTLVVTNSLGATTTTTVSRPMMSVTLGLPSASAGSAGATAPLTTLSLSCVLVTYVLIFVWRW</sequence>
<keyword evidence="6" id="KW-1185">Reference proteome</keyword>
<comment type="similarity">
    <text evidence="1">Belongs to the peptidase A1 family.</text>
</comment>
<dbReference type="Proteomes" id="UP000054270">
    <property type="component" value="Unassembled WGS sequence"/>
</dbReference>
<dbReference type="GO" id="GO:0006508">
    <property type="term" value="P:proteolysis"/>
    <property type="evidence" value="ECO:0007669"/>
    <property type="project" value="InterPro"/>
</dbReference>
<dbReference type="GO" id="GO:0004190">
    <property type="term" value="F:aspartic-type endopeptidase activity"/>
    <property type="evidence" value="ECO:0007669"/>
    <property type="project" value="InterPro"/>
</dbReference>